<feature type="transmembrane region" description="Helical" evidence="9">
    <location>
        <begin position="138"/>
        <end position="158"/>
    </location>
</feature>
<feature type="transmembrane region" description="Helical" evidence="9">
    <location>
        <begin position="189"/>
        <end position="210"/>
    </location>
</feature>
<dbReference type="PANTHER" id="PTHR11795:SF442">
    <property type="entry name" value="ABC TRANSPORTER ATP-BINDING PROTEIN"/>
    <property type="match status" value="1"/>
</dbReference>
<dbReference type="Pfam" id="PF02653">
    <property type="entry name" value="BPD_transp_2"/>
    <property type="match status" value="1"/>
</dbReference>
<evidence type="ECO:0000256" key="1">
    <source>
        <dbReference type="ARBA" id="ARBA00004651"/>
    </source>
</evidence>
<dbReference type="EMBL" id="JACDUR010000003">
    <property type="protein sequence ID" value="MBA2892248.1"/>
    <property type="molecule type" value="Genomic_DNA"/>
</dbReference>
<keyword evidence="6 9" id="KW-1133">Transmembrane helix</keyword>
<accession>A0A7W0CJG5</accession>
<comment type="caution">
    <text evidence="10">The sequence shown here is derived from an EMBL/GenBank/DDBJ whole genome shotgun (WGS) entry which is preliminary data.</text>
</comment>
<keyword evidence="11" id="KW-1185">Reference proteome</keyword>
<feature type="transmembrane region" description="Helical" evidence="9">
    <location>
        <begin position="97"/>
        <end position="115"/>
    </location>
</feature>
<dbReference type="InterPro" id="IPR001851">
    <property type="entry name" value="ABC_transp_permease"/>
</dbReference>
<keyword evidence="3" id="KW-1003">Cell membrane</keyword>
<dbReference type="PANTHER" id="PTHR11795">
    <property type="entry name" value="BRANCHED-CHAIN AMINO ACID TRANSPORT SYSTEM PERMEASE PROTEIN LIVH"/>
    <property type="match status" value="1"/>
</dbReference>
<keyword evidence="5" id="KW-0029">Amino-acid transport</keyword>
<dbReference type="CDD" id="cd06582">
    <property type="entry name" value="TM_PBP1_LivH_like"/>
    <property type="match status" value="1"/>
</dbReference>
<feature type="transmembrane region" description="Helical" evidence="9">
    <location>
        <begin position="253"/>
        <end position="275"/>
    </location>
</feature>
<sequence length="285" mass="29071">MSLLVTAFDGIAFGCLLFVLAVGLTMIFGLLDVLNLAHGALYMAGGYLAFLVIGEVPTSLAVFIGVALLAVVAGLVLGGGLSVAIRPLTRRGHLDQALLTMGLAILLSEFLLQVADRGFHSLAAPRGLDGSIAGSYPAYRVAVIVAGLAIAGATFWIFERTRAGALVRAAVDDPEMLAASGVNVRRIRLSVVLAGCALATLAGVLGGPLLNLRAGLDTEVLVLALIVIVVGGLASIRGAALGALLIGQVQTLGVALVPELAAYLLFAVMAAVLLWRPAGLFGRAT</sequence>
<dbReference type="AlphaFoldDB" id="A0A7W0CJG5"/>
<protein>
    <submittedName>
        <fullName evidence="10">Branched-subunit amino acid ABC-type transport system permease component</fullName>
    </submittedName>
</protein>
<evidence type="ECO:0000256" key="8">
    <source>
        <dbReference type="ARBA" id="ARBA00037998"/>
    </source>
</evidence>
<feature type="transmembrane region" description="Helical" evidence="9">
    <location>
        <begin position="60"/>
        <end position="85"/>
    </location>
</feature>
<evidence type="ECO:0000256" key="7">
    <source>
        <dbReference type="ARBA" id="ARBA00023136"/>
    </source>
</evidence>
<dbReference type="RefSeq" id="WP_181610953.1">
    <property type="nucleotide sequence ID" value="NZ_BAABAM010000002.1"/>
</dbReference>
<organism evidence="10 11">
    <name type="scientific">Nonomuraea soli</name>
    <dbReference type="NCBI Taxonomy" id="1032476"/>
    <lineage>
        <taxon>Bacteria</taxon>
        <taxon>Bacillati</taxon>
        <taxon>Actinomycetota</taxon>
        <taxon>Actinomycetes</taxon>
        <taxon>Streptosporangiales</taxon>
        <taxon>Streptosporangiaceae</taxon>
        <taxon>Nonomuraea</taxon>
    </lineage>
</organism>
<evidence type="ECO:0000256" key="9">
    <source>
        <dbReference type="SAM" id="Phobius"/>
    </source>
</evidence>
<dbReference type="GO" id="GO:0022857">
    <property type="term" value="F:transmembrane transporter activity"/>
    <property type="evidence" value="ECO:0007669"/>
    <property type="project" value="InterPro"/>
</dbReference>
<evidence type="ECO:0000256" key="2">
    <source>
        <dbReference type="ARBA" id="ARBA00022448"/>
    </source>
</evidence>
<evidence type="ECO:0000256" key="3">
    <source>
        <dbReference type="ARBA" id="ARBA00022475"/>
    </source>
</evidence>
<evidence type="ECO:0000256" key="5">
    <source>
        <dbReference type="ARBA" id="ARBA00022970"/>
    </source>
</evidence>
<name>A0A7W0CJG5_9ACTN</name>
<keyword evidence="4 9" id="KW-0812">Transmembrane</keyword>
<evidence type="ECO:0000256" key="6">
    <source>
        <dbReference type="ARBA" id="ARBA00022989"/>
    </source>
</evidence>
<evidence type="ECO:0000313" key="10">
    <source>
        <dbReference type="EMBL" id="MBA2892248.1"/>
    </source>
</evidence>
<feature type="transmembrane region" description="Helical" evidence="9">
    <location>
        <begin position="36"/>
        <end position="54"/>
    </location>
</feature>
<reference evidence="10 11" key="1">
    <citation type="submission" date="2020-07" db="EMBL/GenBank/DDBJ databases">
        <title>Genomic Encyclopedia of Type Strains, Phase IV (KMG-IV): sequencing the most valuable type-strain genomes for metagenomic binning, comparative biology and taxonomic classification.</title>
        <authorList>
            <person name="Goeker M."/>
        </authorList>
    </citation>
    <scope>NUCLEOTIDE SEQUENCE [LARGE SCALE GENOMIC DNA]</scope>
    <source>
        <strain evidence="10 11">DSM 45533</strain>
    </source>
</reference>
<keyword evidence="7 9" id="KW-0472">Membrane</keyword>
<keyword evidence="2" id="KW-0813">Transport</keyword>
<feature type="transmembrane region" description="Helical" evidence="9">
    <location>
        <begin position="222"/>
        <end position="246"/>
    </location>
</feature>
<comment type="subcellular location">
    <subcellularLocation>
        <location evidence="1">Cell membrane</location>
        <topology evidence="1">Multi-pass membrane protein</topology>
    </subcellularLocation>
</comment>
<dbReference type="GO" id="GO:0005886">
    <property type="term" value="C:plasma membrane"/>
    <property type="evidence" value="ECO:0007669"/>
    <property type="project" value="UniProtKB-SubCell"/>
</dbReference>
<gene>
    <name evidence="10" type="ORF">HNR30_003589</name>
</gene>
<feature type="transmembrane region" description="Helical" evidence="9">
    <location>
        <begin position="6"/>
        <end position="29"/>
    </location>
</feature>
<dbReference type="GO" id="GO:0006865">
    <property type="term" value="P:amino acid transport"/>
    <property type="evidence" value="ECO:0007669"/>
    <property type="project" value="UniProtKB-KW"/>
</dbReference>
<dbReference type="Proteomes" id="UP000530928">
    <property type="component" value="Unassembled WGS sequence"/>
</dbReference>
<evidence type="ECO:0000313" key="11">
    <source>
        <dbReference type="Proteomes" id="UP000530928"/>
    </source>
</evidence>
<dbReference type="InterPro" id="IPR052157">
    <property type="entry name" value="BCAA_transport_permease"/>
</dbReference>
<evidence type="ECO:0000256" key="4">
    <source>
        <dbReference type="ARBA" id="ARBA00022692"/>
    </source>
</evidence>
<proteinExistence type="inferred from homology"/>
<comment type="similarity">
    <text evidence="8">Belongs to the binding-protein-dependent transport system permease family. LivHM subfamily.</text>
</comment>